<dbReference type="Gene3D" id="1.10.10.1320">
    <property type="entry name" value="Anti-sigma factor, zinc-finger domain"/>
    <property type="match status" value="1"/>
</dbReference>
<protein>
    <submittedName>
        <fullName evidence="2">Cupin domain-containing protein</fullName>
    </submittedName>
</protein>
<keyword evidence="5" id="KW-1185">Reference proteome</keyword>
<dbReference type="Pfam" id="PF12973">
    <property type="entry name" value="Cupin_7"/>
    <property type="match status" value="1"/>
</dbReference>
<dbReference type="InterPro" id="IPR012807">
    <property type="entry name" value="Anti-sigma_ChrR"/>
</dbReference>
<dbReference type="CDD" id="cd20301">
    <property type="entry name" value="cupin_ChrR"/>
    <property type="match status" value="1"/>
</dbReference>
<evidence type="ECO:0000313" key="3">
    <source>
        <dbReference type="EMBL" id="MFK2876265.1"/>
    </source>
</evidence>
<dbReference type="InterPro" id="IPR025979">
    <property type="entry name" value="ChrR-like_cupin_dom"/>
</dbReference>
<dbReference type="EMBL" id="JADIKK010000008">
    <property type="protein sequence ID" value="MFK2879830.1"/>
    <property type="molecule type" value="Genomic_DNA"/>
</dbReference>
<proteinExistence type="predicted"/>
<feature type="domain" description="ChrR-like cupin" evidence="1">
    <location>
        <begin position="117"/>
        <end position="204"/>
    </location>
</feature>
<dbReference type="SUPFAM" id="SSF51182">
    <property type="entry name" value="RmlC-like cupins"/>
    <property type="match status" value="1"/>
</dbReference>
<comment type="caution">
    <text evidence="2">The sequence shown here is derived from an EMBL/GenBank/DDBJ whole genome shotgun (WGS) entry which is preliminary data.</text>
</comment>
<dbReference type="EMBL" id="JADIKK010000007">
    <property type="protein sequence ID" value="MFK2875811.1"/>
    <property type="molecule type" value="Genomic_DNA"/>
</dbReference>
<dbReference type="InterPro" id="IPR014710">
    <property type="entry name" value="RmlC-like_jellyroll"/>
</dbReference>
<sequence>MNPRHHLDEATVLSFAAGALSPEMVAVAATHMEVCGLCRERLSGAERIGGALLGQQQPAVGDTARGARLREAMLGLLDEEPKIEASQAAAPASSNDAPAADCLPSPLQPYFGRSWRALRWRWMAPGVHMIRAARGSGDTLILLKIAPGKSMPMHSHQGTELTQILQGAYNDALGHFAPGDVADLDNEIEHQPITAPGVPCVCVAALDAPLRFPGWLARKLQPLVGL</sequence>
<dbReference type="Gene3D" id="2.60.120.10">
    <property type="entry name" value="Jelly Rolls"/>
    <property type="match status" value="1"/>
</dbReference>
<dbReference type="InterPro" id="IPR011051">
    <property type="entry name" value="RmlC_Cupin_sf"/>
</dbReference>
<evidence type="ECO:0000259" key="1">
    <source>
        <dbReference type="Pfam" id="PF12973"/>
    </source>
</evidence>
<dbReference type="Proteomes" id="UP001620339">
    <property type="component" value="Unassembled WGS sequence"/>
</dbReference>
<reference evidence="2 5" key="1">
    <citation type="submission" date="2020-10" db="EMBL/GenBank/DDBJ databases">
        <title>Phylogeny of dyella-like bacteria.</title>
        <authorList>
            <person name="Fu J."/>
        </authorList>
    </citation>
    <scope>NUCLEOTIDE SEQUENCE [LARGE SCALE GENOMIC DNA]</scope>
    <source>
        <strain evidence="2 5">KACC 19113</strain>
    </source>
</reference>
<dbReference type="InterPro" id="IPR041916">
    <property type="entry name" value="Anti_sigma_zinc_sf"/>
</dbReference>
<dbReference type="EMBL" id="JADIKK010000008">
    <property type="protein sequence ID" value="MFK2876265.1"/>
    <property type="molecule type" value="Genomic_DNA"/>
</dbReference>
<evidence type="ECO:0000313" key="2">
    <source>
        <dbReference type="EMBL" id="MFK2875811.1"/>
    </source>
</evidence>
<name>A0ABW8J0L9_9GAMM</name>
<dbReference type="NCBIfam" id="TIGR02451">
    <property type="entry name" value="anti_sig_ChrR"/>
    <property type="match status" value="1"/>
</dbReference>
<accession>A0ABW8J0L9</accession>
<gene>
    <name evidence="2" type="ORF">ISP25_01830</name>
    <name evidence="3" type="ORF">ISP25_04190</name>
    <name evidence="4" type="ORF">ISP25_22450</name>
</gene>
<evidence type="ECO:0000313" key="5">
    <source>
        <dbReference type="Proteomes" id="UP001620339"/>
    </source>
</evidence>
<dbReference type="RefSeq" id="WP_404611905.1">
    <property type="nucleotide sequence ID" value="NZ_JADIKK010000007.1"/>
</dbReference>
<organism evidence="2 5">
    <name type="scientific">Rhodanobacter hydrolyticus</name>
    <dbReference type="NCBI Taxonomy" id="2250595"/>
    <lineage>
        <taxon>Bacteria</taxon>
        <taxon>Pseudomonadati</taxon>
        <taxon>Pseudomonadota</taxon>
        <taxon>Gammaproteobacteria</taxon>
        <taxon>Lysobacterales</taxon>
        <taxon>Rhodanobacteraceae</taxon>
        <taxon>Rhodanobacter</taxon>
    </lineage>
</organism>
<evidence type="ECO:0000313" key="4">
    <source>
        <dbReference type="EMBL" id="MFK2879830.1"/>
    </source>
</evidence>